<dbReference type="EMBL" id="AHMM02000004">
    <property type="protein sequence ID" value="EQA38875.1"/>
    <property type="molecule type" value="Genomic_DNA"/>
</dbReference>
<protein>
    <submittedName>
        <fullName evidence="1">Uncharacterized protein</fullName>
    </submittedName>
</protein>
<proteinExistence type="predicted"/>
<evidence type="ECO:0000313" key="2">
    <source>
        <dbReference type="Proteomes" id="UP000018719"/>
    </source>
</evidence>
<name>V6HQ18_9LEPT</name>
<organism evidence="1 2">
    <name type="scientific">Leptospira inadai serovar Lyme str. 10</name>
    <dbReference type="NCBI Taxonomy" id="1049790"/>
    <lineage>
        <taxon>Bacteria</taxon>
        <taxon>Pseudomonadati</taxon>
        <taxon>Spirochaetota</taxon>
        <taxon>Spirochaetia</taxon>
        <taxon>Leptospirales</taxon>
        <taxon>Leptospiraceae</taxon>
        <taxon>Leptospira</taxon>
    </lineage>
</organism>
<evidence type="ECO:0000313" key="1">
    <source>
        <dbReference type="EMBL" id="EQA38875.1"/>
    </source>
</evidence>
<accession>V6HQ18</accession>
<comment type="caution">
    <text evidence="1">The sequence shown here is derived from an EMBL/GenBank/DDBJ whole genome shotgun (WGS) entry which is preliminary data.</text>
</comment>
<dbReference type="AlphaFoldDB" id="V6HQ18"/>
<sequence length="41" mass="4726">MEILESGGFGLEEAKITARNFVKRNVPKDGTFTRTWNKDLR</sequence>
<reference evidence="1 2" key="1">
    <citation type="submission" date="2013-05" db="EMBL/GenBank/DDBJ databases">
        <authorList>
            <person name="Harkins D.M."/>
            <person name="Durkin A.S."/>
            <person name="Brinkac L.M."/>
            <person name="Haft D.H."/>
            <person name="Selengut J.D."/>
            <person name="Sanka R."/>
            <person name="DePew J."/>
            <person name="Purushe J."/>
            <person name="Hartskeerl R.A."/>
            <person name="Ahmed A."/>
            <person name="van der Linden H."/>
            <person name="Goris M.G.A."/>
            <person name="Vinetz J.M."/>
            <person name="Sutton G.G."/>
            <person name="Nierman W.C."/>
            <person name="Fouts D.E."/>
        </authorList>
    </citation>
    <scope>NUCLEOTIDE SEQUENCE [LARGE SCALE GENOMIC DNA]</scope>
    <source>
        <strain evidence="1 2">10</strain>
    </source>
</reference>
<dbReference type="Proteomes" id="UP000018719">
    <property type="component" value="Unassembled WGS sequence"/>
</dbReference>
<gene>
    <name evidence="1" type="ORF">LEP1GSC047_0618</name>
</gene>